<dbReference type="InterPro" id="IPR044885">
    <property type="entry name" value="PRESA_N_sf"/>
</dbReference>
<dbReference type="EMBL" id="KI965468">
    <property type="protein sequence ID" value="EUD67009.1"/>
    <property type="molecule type" value="Genomic_DNA"/>
</dbReference>
<feature type="compositionally biased region" description="Basic and acidic residues" evidence="1">
    <location>
        <begin position="53"/>
        <end position="69"/>
    </location>
</feature>
<dbReference type="AlphaFoldDB" id="W7ADA3"/>
<feature type="chain" id="PRO_5004888160" description="Plasmodium RESA N-terminal domain-containing protein" evidence="2">
    <location>
        <begin position="26"/>
        <end position="373"/>
    </location>
</feature>
<reference evidence="4 5" key="1">
    <citation type="submission" date="2013-02" db="EMBL/GenBank/DDBJ databases">
        <title>The Genome Sequence of Plasmodium inui San Antonio 1.</title>
        <authorList>
            <consortium name="The Broad Institute Genome Sequencing Platform"/>
            <consortium name="The Broad Institute Genome Sequencing Center for Infectious Disease"/>
            <person name="Neafsey D."/>
            <person name="Cheeseman I."/>
            <person name="Volkman S."/>
            <person name="Adams J."/>
            <person name="Walker B."/>
            <person name="Young S.K."/>
            <person name="Zeng Q."/>
            <person name="Gargeya S."/>
            <person name="Fitzgerald M."/>
            <person name="Haas B."/>
            <person name="Abouelleil A."/>
            <person name="Alvarado L."/>
            <person name="Arachchi H.M."/>
            <person name="Berlin A.M."/>
            <person name="Chapman S.B."/>
            <person name="Dewar J."/>
            <person name="Goldberg J."/>
            <person name="Griggs A."/>
            <person name="Gujja S."/>
            <person name="Hansen M."/>
            <person name="Howarth C."/>
            <person name="Imamovic A."/>
            <person name="Larimer J."/>
            <person name="McCowan C."/>
            <person name="Murphy C."/>
            <person name="Neiman D."/>
            <person name="Pearson M."/>
            <person name="Priest M."/>
            <person name="Roberts A."/>
            <person name="Saif S."/>
            <person name="Shea T."/>
            <person name="Sisk P."/>
            <person name="Sykes S."/>
            <person name="Wortman J."/>
            <person name="Nusbaum C."/>
            <person name="Birren B."/>
        </authorList>
    </citation>
    <scope>NUCLEOTIDE SEQUENCE [LARGE SCALE GENOMIC DNA]</scope>
    <source>
        <strain evidence="4 5">San Antonio 1</strain>
    </source>
</reference>
<feature type="region of interest" description="Disordered" evidence="1">
    <location>
        <begin position="319"/>
        <end position="373"/>
    </location>
</feature>
<name>W7ADA3_9APIC</name>
<gene>
    <name evidence="4" type="ORF">C922_02593</name>
</gene>
<evidence type="ECO:0000313" key="5">
    <source>
        <dbReference type="Proteomes" id="UP000030640"/>
    </source>
</evidence>
<sequence>MVGVSKWNGTLLGTLFGALMLNALCCPQSAPRGRSLSELSVYLACYTEPRNHHSDEYQTRDNDMDEPKDHHRRGSNYNRGDAYERKITSEDHANRIEGYELDPVDKNKLCDKCKAYNRMQEIDVYRNGNKMKLQHEKDASVCQVNQHILEKFKSDGRPPFGCTLWDLSQSLSNKEILKKVTYIAFDISLRKAFIGYYYFIIFLNRCYYRMMYKMNRWFINVANTHNIPEDTRVEYWAECRKNLMKDLAVLEQISKKYFDIFIRRDPRVWVIHYEFCLESCRTLWKKAMLENRVKWGRTLAFLVIEYSNEMRLMREERRKWKSRDKHDDEDDGDSDDGDSDDGDSDDGRSYDRRSDDGRSNKGRSYNGGDPNFW</sequence>
<feature type="region of interest" description="Disordered" evidence="1">
    <location>
        <begin position="53"/>
        <end position="86"/>
    </location>
</feature>
<dbReference type="OrthoDB" id="386576at2759"/>
<feature type="compositionally biased region" description="Acidic residues" evidence="1">
    <location>
        <begin position="327"/>
        <end position="344"/>
    </location>
</feature>
<dbReference type="Proteomes" id="UP000030640">
    <property type="component" value="Unassembled WGS sequence"/>
</dbReference>
<proteinExistence type="predicted"/>
<dbReference type="RefSeq" id="XP_008816414.1">
    <property type="nucleotide sequence ID" value="XM_008818192.1"/>
</dbReference>
<dbReference type="VEuPathDB" id="PlasmoDB:C922_02593"/>
<organism evidence="4 5">
    <name type="scientific">Plasmodium inui San Antonio 1</name>
    <dbReference type="NCBI Taxonomy" id="1237626"/>
    <lineage>
        <taxon>Eukaryota</taxon>
        <taxon>Sar</taxon>
        <taxon>Alveolata</taxon>
        <taxon>Apicomplexa</taxon>
        <taxon>Aconoidasida</taxon>
        <taxon>Haemosporida</taxon>
        <taxon>Plasmodiidae</taxon>
        <taxon>Plasmodium</taxon>
        <taxon>Plasmodium (Plasmodium)</taxon>
    </lineage>
</organism>
<feature type="signal peptide" evidence="2">
    <location>
        <begin position="1"/>
        <end position="25"/>
    </location>
</feature>
<dbReference type="Gene3D" id="6.10.280.180">
    <property type="entry name" value="Plasmodium RESA, N-terminal helical domain"/>
    <property type="match status" value="1"/>
</dbReference>
<evidence type="ECO:0000259" key="3">
    <source>
        <dbReference type="Pfam" id="PF09687"/>
    </source>
</evidence>
<accession>W7ADA3</accession>
<feature type="compositionally biased region" description="Basic and acidic residues" evidence="1">
    <location>
        <begin position="345"/>
        <end position="359"/>
    </location>
</feature>
<evidence type="ECO:0000256" key="2">
    <source>
        <dbReference type="SAM" id="SignalP"/>
    </source>
</evidence>
<dbReference type="GeneID" id="20037867"/>
<evidence type="ECO:0000256" key="1">
    <source>
        <dbReference type="SAM" id="MobiDB-lite"/>
    </source>
</evidence>
<dbReference type="InterPro" id="IPR019111">
    <property type="entry name" value="PRESA_N"/>
</dbReference>
<keyword evidence="2" id="KW-0732">Signal</keyword>
<protein>
    <recommendedName>
        <fullName evidence="3">Plasmodium RESA N-terminal domain-containing protein</fullName>
    </recommendedName>
</protein>
<evidence type="ECO:0000313" key="4">
    <source>
        <dbReference type="EMBL" id="EUD67009.1"/>
    </source>
</evidence>
<keyword evidence="5" id="KW-1185">Reference proteome</keyword>
<feature type="domain" description="Plasmodium RESA N-terminal" evidence="3">
    <location>
        <begin position="171"/>
        <end position="295"/>
    </location>
</feature>
<dbReference type="Pfam" id="PF09687">
    <property type="entry name" value="PRESAN"/>
    <property type="match status" value="1"/>
</dbReference>